<evidence type="ECO:0000313" key="3">
    <source>
        <dbReference type="Proteomes" id="UP000029980"/>
    </source>
</evidence>
<dbReference type="Pfam" id="PF05016">
    <property type="entry name" value="ParE_toxin"/>
    <property type="match status" value="1"/>
</dbReference>
<dbReference type="EMBL" id="CP008887">
    <property type="protein sequence ID" value="AIU70730.1"/>
    <property type="molecule type" value="Genomic_DNA"/>
</dbReference>
<protein>
    <submittedName>
        <fullName evidence="2">Plasmid stabilization protein</fullName>
    </submittedName>
</protein>
<dbReference type="PANTHER" id="PTHR38813">
    <property type="match status" value="1"/>
</dbReference>
<evidence type="ECO:0000256" key="1">
    <source>
        <dbReference type="ARBA" id="ARBA00022649"/>
    </source>
</evidence>
<dbReference type="GeneID" id="25153863"/>
<sequence length="91" mass="10795">MSFENRVLISKKALKELQGIPQHEKELIKDRISKLSFFPLAHLDVQKLKGHENVYRLRVGQYRVIFEYLKEDRVVKILKVGKRENVYGDNL</sequence>
<dbReference type="KEGG" id="teu:TEU_10510"/>
<accession>A0A097QW81</accession>
<evidence type="ECO:0000313" key="2">
    <source>
        <dbReference type="EMBL" id="AIU70730.1"/>
    </source>
</evidence>
<dbReference type="AlphaFoldDB" id="A0A097QW81"/>
<dbReference type="InterPro" id="IPR052747">
    <property type="entry name" value="TA_system_RelE_toxin"/>
</dbReference>
<dbReference type="PANTHER" id="PTHR38813:SF1">
    <property type="entry name" value="TOXIN RELE1-RELATED"/>
    <property type="match status" value="1"/>
</dbReference>
<dbReference type="RefSeq" id="WP_050003695.1">
    <property type="nucleotide sequence ID" value="NZ_CP008887.1"/>
</dbReference>
<reference evidence="2 3" key="1">
    <citation type="journal article" date="2015" name="Int. J. Syst. Evol. Microbiol.">
        <title>Thermococcus eurythermalis sp. nov., a conditional piezophilic hyperthermophilic archaeon with a wide temperature range isolated from an oil-immersed chimney in the Guaymas Basin.</title>
        <authorList>
            <person name="Zhao W."/>
            <person name="Zeng X."/>
            <person name="Xiao X."/>
        </authorList>
    </citation>
    <scope>NUCLEOTIDE SEQUENCE [LARGE SCALE GENOMIC DNA]</scope>
    <source>
        <strain evidence="2 3">A501</strain>
    </source>
</reference>
<proteinExistence type="predicted"/>
<keyword evidence="1" id="KW-1277">Toxin-antitoxin system</keyword>
<dbReference type="SUPFAM" id="SSF143011">
    <property type="entry name" value="RelE-like"/>
    <property type="match status" value="1"/>
</dbReference>
<dbReference type="Gene3D" id="3.30.2310.20">
    <property type="entry name" value="RelE-like"/>
    <property type="match status" value="1"/>
</dbReference>
<dbReference type="HOGENOM" id="CLU_155761_6_4_2"/>
<dbReference type="InterPro" id="IPR007712">
    <property type="entry name" value="RelE/ParE_toxin"/>
</dbReference>
<name>A0A097QW81_9EURY</name>
<dbReference type="InterPro" id="IPR035093">
    <property type="entry name" value="RelE/ParE_toxin_dom_sf"/>
</dbReference>
<keyword evidence="3" id="KW-1185">Reference proteome</keyword>
<gene>
    <name evidence="2" type="ORF">TEU_10510</name>
</gene>
<organism evidence="2 3">
    <name type="scientific">Thermococcus eurythermalis</name>
    <dbReference type="NCBI Taxonomy" id="1505907"/>
    <lineage>
        <taxon>Archaea</taxon>
        <taxon>Methanobacteriati</taxon>
        <taxon>Methanobacteriota</taxon>
        <taxon>Thermococci</taxon>
        <taxon>Thermococcales</taxon>
        <taxon>Thermococcaceae</taxon>
        <taxon>Thermococcus</taxon>
    </lineage>
</organism>
<dbReference type="STRING" id="1505907.TEU_10510"/>
<dbReference type="Proteomes" id="UP000029980">
    <property type="component" value="Chromosome"/>
</dbReference>
<dbReference type="OrthoDB" id="97626at2157"/>